<dbReference type="InterPro" id="IPR036380">
    <property type="entry name" value="Isochorismatase-like_sf"/>
</dbReference>
<name>A0ABX8WS40_9GAMM</name>
<keyword evidence="1" id="KW-0812">Transmembrane</keyword>
<feature type="domain" description="Isochorismatase-like" evidence="2">
    <location>
        <begin position="2"/>
        <end position="42"/>
    </location>
</feature>
<reference evidence="3 4" key="1">
    <citation type="submission" date="2021-08" db="EMBL/GenBank/DDBJ databases">
        <title>Lysobacter sp. strain CJ11 Genome sequencing and assembly.</title>
        <authorList>
            <person name="Kim I."/>
        </authorList>
    </citation>
    <scope>NUCLEOTIDE SEQUENCE [LARGE SCALE GENOMIC DNA]</scope>
    <source>
        <strain evidence="3 4">CJ11</strain>
    </source>
</reference>
<evidence type="ECO:0000256" key="1">
    <source>
        <dbReference type="SAM" id="Phobius"/>
    </source>
</evidence>
<keyword evidence="1" id="KW-0472">Membrane</keyword>
<keyword evidence="1" id="KW-1133">Transmembrane helix</keyword>
<dbReference type="InterPro" id="IPR000868">
    <property type="entry name" value="Isochorismatase-like_dom"/>
</dbReference>
<feature type="transmembrane region" description="Helical" evidence="1">
    <location>
        <begin position="22"/>
        <end position="44"/>
    </location>
</feature>
<evidence type="ECO:0000259" key="2">
    <source>
        <dbReference type="Pfam" id="PF00857"/>
    </source>
</evidence>
<dbReference type="RefSeq" id="WP_220380426.1">
    <property type="nucleotide sequence ID" value="NZ_CP080544.1"/>
</dbReference>
<organism evidence="3 4">
    <name type="scientific">Lysobacter soyae</name>
    <dbReference type="NCBI Taxonomy" id="2764185"/>
    <lineage>
        <taxon>Bacteria</taxon>
        <taxon>Pseudomonadati</taxon>
        <taxon>Pseudomonadota</taxon>
        <taxon>Gammaproteobacteria</taxon>
        <taxon>Lysobacterales</taxon>
        <taxon>Lysobacteraceae</taxon>
        <taxon>Lysobacter</taxon>
    </lineage>
</organism>
<dbReference type="EMBL" id="CP080544">
    <property type="protein sequence ID" value="QYR53619.1"/>
    <property type="molecule type" value="Genomic_DNA"/>
</dbReference>
<keyword evidence="4" id="KW-1185">Reference proteome</keyword>
<gene>
    <name evidence="3" type="ORF">H8L67_03745</name>
</gene>
<evidence type="ECO:0000313" key="4">
    <source>
        <dbReference type="Proteomes" id="UP000824755"/>
    </source>
</evidence>
<accession>A0ABX8WS40</accession>
<sequence length="59" mass="6365">MKPKQSAFFLTTLKALLDTLEVNALVITGVATDACVLCTALIVIKRTSSRKALMRSPTL</sequence>
<dbReference type="Gene3D" id="3.40.50.850">
    <property type="entry name" value="Isochorismatase-like"/>
    <property type="match status" value="1"/>
</dbReference>
<dbReference type="Pfam" id="PF00857">
    <property type="entry name" value="Isochorismatase"/>
    <property type="match status" value="1"/>
</dbReference>
<protein>
    <submittedName>
        <fullName evidence="3">Isochorismatase family protein</fullName>
    </submittedName>
</protein>
<dbReference type="Proteomes" id="UP000824755">
    <property type="component" value="Chromosome"/>
</dbReference>
<proteinExistence type="predicted"/>
<dbReference type="SUPFAM" id="SSF52499">
    <property type="entry name" value="Isochorismatase-like hydrolases"/>
    <property type="match status" value="1"/>
</dbReference>
<evidence type="ECO:0000313" key="3">
    <source>
        <dbReference type="EMBL" id="QYR53619.1"/>
    </source>
</evidence>